<keyword evidence="2 7" id="KW-0812">Transmembrane</keyword>
<accession>A0A811JRG2</accession>
<feature type="compositionally biased region" description="Basic residues" evidence="6">
    <location>
        <begin position="50"/>
        <end position="65"/>
    </location>
</feature>
<dbReference type="InterPro" id="IPR012561">
    <property type="entry name" value="Ferlin_B-domain"/>
</dbReference>
<feature type="compositionally biased region" description="Basic residues" evidence="6">
    <location>
        <begin position="78"/>
        <end position="89"/>
    </location>
</feature>
<feature type="compositionally biased region" description="Polar residues" evidence="6">
    <location>
        <begin position="108"/>
        <end position="128"/>
    </location>
</feature>
<dbReference type="Gene3D" id="2.60.40.150">
    <property type="entry name" value="C2 domain"/>
    <property type="match status" value="4"/>
</dbReference>
<feature type="domain" description="C2" evidence="8">
    <location>
        <begin position="1260"/>
        <end position="1385"/>
    </location>
</feature>
<feature type="compositionally biased region" description="Basic and acidic residues" evidence="6">
    <location>
        <begin position="165"/>
        <end position="185"/>
    </location>
</feature>
<evidence type="ECO:0000256" key="7">
    <source>
        <dbReference type="SAM" id="Phobius"/>
    </source>
</evidence>
<dbReference type="Pfam" id="PF08150">
    <property type="entry name" value="FerB"/>
    <property type="match status" value="1"/>
</dbReference>
<evidence type="ECO:0000256" key="3">
    <source>
        <dbReference type="ARBA" id="ARBA00022737"/>
    </source>
</evidence>
<dbReference type="CDD" id="cd08374">
    <property type="entry name" value="C2F_Ferlin"/>
    <property type="match status" value="1"/>
</dbReference>
<dbReference type="PANTHER" id="PTHR12546">
    <property type="entry name" value="FER-1-LIKE"/>
    <property type="match status" value="1"/>
</dbReference>
<feature type="domain" description="C2" evidence="8">
    <location>
        <begin position="1513"/>
        <end position="1632"/>
    </location>
</feature>
<feature type="region of interest" description="Disordered" evidence="6">
    <location>
        <begin position="2026"/>
        <end position="2051"/>
    </location>
</feature>
<feature type="domain" description="C2" evidence="8">
    <location>
        <begin position="1092"/>
        <end position="1220"/>
    </location>
</feature>
<dbReference type="InterPro" id="IPR037725">
    <property type="entry name" value="C2F_Ferlin"/>
</dbReference>
<dbReference type="Pfam" id="PF22901">
    <property type="entry name" value="dsrm_Ferlin"/>
    <property type="match status" value="1"/>
</dbReference>
<dbReference type="InterPro" id="IPR037724">
    <property type="entry name" value="C2E_Ferlin"/>
</dbReference>
<protein>
    <recommendedName>
        <fullName evidence="8">C2 domain-containing protein</fullName>
    </recommendedName>
</protein>
<gene>
    <name evidence="9" type="ORF">BOKJ2_LOCUS599</name>
</gene>
<comment type="subcellular location">
    <subcellularLocation>
        <location evidence="1">Membrane</location>
        <topology evidence="1">Single-pass membrane protein</topology>
    </subcellularLocation>
</comment>
<feature type="compositionally biased region" description="Basic and acidic residues" evidence="6">
    <location>
        <begin position="66"/>
        <end position="76"/>
    </location>
</feature>
<dbReference type="Proteomes" id="UP000614601">
    <property type="component" value="Unassembled WGS sequence"/>
</dbReference>
<dbReference type="InterPro" id="IPR037721">
    <property type="entry name" value="Ferlin"/>
</dbReference>
<reference evidence="9" key="1">
    <citation type="submission" date="2020-09" db="EMBL/GenBank/DDBJ databases">
        <authorList>
            <person name="Kikuchi T."/>
        </authorList>
    </citation>
    <scope>NUCLEOTIDE SEQUENCE</scope>
    <source>
        <strain evidence="9">SH1</strain>
    </source>
</reference>
<feature type="transmembrane region" description="Helical" evidence="7">
    <location>
        <begin position="2072"/>
        <end position="2095"/>
    </location>
</feature>
<dbReference type="InterPro" id="IPR035892">
    <property type="entry name" value="C2_domain_sf"/>
</dbReference>
<comment type="caution">
    <text evidence="9">The sequence shown here is derived from an EMBL/GenBank/DDBJ whole genome shotgun (WGS) entry which is preliminary data.</text>
</comment>
<dbReference type="SUPFAM" id="SSF49562">
    <property type="entry name" value="C2 domain (Calcium/lipid-binding domain, CaLB)"/>
    <property type="match status" value="5"/>
</dbReference>
<keyword evidence="5 7" id="KW-0472">Membrane</keyword>
<dbReference type="PANTHER" id="PTHR12546:SF33">
    <property type="entry name" value="SPERM VESICLE FUSION PROTEIN FER-1"/>
    <property type="match status" value="1"/>
</dbReference>
<feature type="compositionally biased region" description="Polar residues" evidence="6">
    <location>
        <begin position="140"/>
        <end position="162"/>
    </location>
</feature>
<dbReference type="SMART" id="SM00239">
    <property type="entry name" value="C2"/>
    <property type="match status" value="5"/>
</dbReference>
<feature type="domain" description="C2" evidence="8">
    <location>
        <begin position="181"/>
        <end position="301"/>
    </location>
</feature>
<dbReference type="GO" id="GO:0061025">
    <property type="term" value="P:membrane fusion"/>
    <property type="evidence" value="ECO:0007669"/>
    <property type="project" value="TreeGrafter"/>
</dbReference>
<evidence type="ECO:0000259" key="8">
    <source>
        <dbReference type="PROSITE" id="PS50004"/>
    </source>
</evidence>
<dbReference type="Pfam" id="PF16165">
    <property type="entry name" value="Ferlin_C"/>
    <property type="match status" value="1"/>
</dbReference>
<evidence type="ECO:0000256" key="4">
    <source>
        <dbReference type="ARBA" id="ARBA00022989"/>
    </source>
</evidence>
<dbReference type="EMBL" id="CAJFDH010000001">
    <property type="protein sequence ID" value="CAD5205915.1"/>
    <property type="molecule type" value="Genomic_DNA"/>
</dbReference>
<feature type="compositionally biased region" description="Polar residues" evidence="6">
    <location>
        <begin position="90"/>
        <end position="101"/>
    </location>
</feature>
<evidence type="ECO:0000256" key="6">
    <source>
        <dbReference type="SAM" id="MobiDB-lite"/>
    </source>
</evidence>
<keyword evidence="3" id="KW-0677">Repeat</keyword>
<dbReference type="OrthoDB" id="270970at2759"/>
<organism evidence="9 10">
    <name type="scientific">Bursaphelenchus okinawaensis</name>
    <dbReference type="NCBI Taxonomy" id="465554"/>
    <lineage>
        <taxon>Eukaryota</taxon>
        <taxon>Metazoa</taxon>
        <taxon>Ecdysozoa</taxon>
        <taxon>Nematoda</taxon>
        <taxon>Chromadorea</taxon>
        <taxon>Rhabditida</taxon>
        <taxon>Tylenchina</taxon>
        <taxon>Tylenchomorpha</taxon>
        <taxon>Aphelenchoidea</taxon>
        <taxon>Aphelenchoididae</taxon>
        <taxon>Bursaphelenchus</taxon>
    </lineage>
</organism>
<evidence type="ECO:0000256" key="1">
    <source>
        <dbReference type="ARBA" id="ARBA00004167"/>
    </source>
</evidence>
<dbReference type="PROSITE" id="PS50004">
    <property type="entry name" value="C2"/>
    <property type="match status" value="5"/>
</dbReference>
<name>A0A811JRG2_9BILA</name>
<dbReference type="CDD" id="cd04037">
    <property type="entry name" value="C2E_Ferlin"/>
    <property type="match status" value="1"/>
</dbReference>
<dbReference type="InterPro" id="IPR000008">
    <property type="entry name" value="C2_dom"/>
</dbReference>
<feature type="region of interest" description="Disordered" evidence="6">
    <location>
        <begin position="17"/>
        <end position="191"/>
    </location>
</feature>
<dbReference type="GO" id="GO:0016020">
    <property type="term" value="C:membrane"/>
    <property type="evidence" value="ECO:0007669"/>
    <property type="project" value="UniProtKB-SubCell"/>
</dbReference>
<evidence type="ECO:0000313" key="10">
    <source>
        <dbReference type="Proteomes" id="UP000614601"/>
    </source>
</evidence>
<feature type="compositionally biased region" description="Basic and acidic residues" evidence="6">
    <location>
        <begin position="1981"/>
        <end position="1994"/>
    </location>
</feature>
<keyword evidence="4 7" id="KW-1133">Transmembrane helix</keyword>
<evidence type="ECO:0000256" key="2">
    <source>
        <dbReference type="ARBA" id="ARBA00022692"/>
    </source>
</evidence>
<evidence type="ECO:0000313" key="9">
    <source>
        <dbReference type="EMBL" id="CAD5205915.1"/>
    </source>
</evidence>
<dbReference type="InterPro" id="IPR055072">
    <property type="entry name" value="Ferlin_DSRM"/>
</dbReference>
<keyword evidence="10" id="KW-1185">Reference proteome</keyword>
<sequence length="2114" mass="241709">MGLQNLINKQVEKGIEKKAKNAVDGAIGTDGESGGKETDGEEEQDDGGRGRKFFRKLGNKIRRKHDSTSPDSDGHQNIRGRPKQKRKRNTSGNSSPATPVSSIPDVDTGSSAGSGTKPSFSDTETPIESSDGGSSDTDSARTPSGNSRAGSDWQTDSTASDQSEIDERKRKIHEREEKRLREMRPDGAVAYNPRTNTEFTVRVRVIEAKELQGEGLNPLVRVSLGTKTRTTRSVRGTDRPFWNQTLGFTVKTSIEELAMLTCVFNVYSARRLIRDSLIGTFGINMGVVYHSKNQAVVEKWVALMPSQQEDENGLGTATEIRGFLKISICVFHPNQIPPSLVSRRGGEDEDADVLFRSQLLNYCLRIRLYKICQLADHIRYPYNSAPQAPAELAVEVASGAYHALSSFQEAGDESVMFGEEIQIPIMWPTVIKQIRFRLVARNKRNKKRVLCTEFVSMRDMCQPGEQGFLPNFGPAFISFYGPEPKRKTWKPWEKNQIKEGRVQGSHFCGRVFFELSCEESGIQKTHVVNIPAAIVQSAENFYRQQRFSLFCSFFAANLIHSDFKSKNIRFLVSIGEYGSQDYGNVLTSTNQTLPVMPSYDTSCLYAMPWGNEKPICEILCDWEEISWRFEIANVLHRTSDLLLEVQEEARMKAGSNPEQSELGSLVVEALEEAADCFEILNNIIKVVLNSSASLTALDTMLLHARSEALYKYYKTFVDFKFSMIDITEMEEDTINQLGVFANQLKDIAQDPQVSIPDLCVHMIVDKNVVGYARIPVSEIYYSKSSMRRGRYAGKIQAVPLVWPTAQMAKFKRHELPAVIHMKAWFGKTKYRKAWLDLIKPAFMKYYAELFYNEKRAILTSKWKSTDKKPFAISDETGQIELSESAIYPPSGWKFEGQWQPKRCHDMWVGADAGHTSFEDEFFEVNEKNMVTQEWKFHSSTGYYGDQINTQTLHDPPPGWVYVTKWNVDLHCLGDTDGWTYSSGLEFWDEQNVDTVERISHRYRRRRHVRKRVFKKEGVGVAEMFEDLREFAKNLDEEGWEYAARFGEPVHLLQQAVDKFRRRRLVRELVPLEDNARYKLEMGVDTNKDKLEDLRFLSPRIYEVHDQVSVFQLRVYVLWAREIHSPKKHLSRAFVKVFFLNRCQQTFIVSNSLNPIWNETLIFKKILIPGGSAALQMNPPGAVVEVHGEEQNGKPVFLGRFDLKPVVVNSATDSRSRPGWRPLRFPNNKIKGALLLHMELFINDPAYETLAPPLPALKQDLDNRFEVPMDCRPLFTNFTVQILAWGVRNLSRHQLMSVRSPFIEITVASRKDTTDIIDDTSINPNFTLPLLTFTSVKMPAELGFAPPIVLNLHDRRSFGRKPLVGSCIVKNFQKYMTGPTKQNQQDEDAWETFDKDMQDEVQKQSEDTKALKKVEPEEYLAFPDDPNSPKIDWWSRYYFSKNVLEKAPGYKELNLAKLSIFKVPLEDVGEYRGFEDFLDTFTFTKPYANKLDAVSDKKGELKGKLFITKHEEKQAPTIMLSGVEFDGPVECVVRVYIVSAYDLVSRRRSGLCDPYVNIRCGNKKKYKGYKNYCPDTLNPVFGKCVELEVMIPQEKDLTISVMDKRLVMSDNEIGSTTIDLENRLLTKFRGTVGLPREYNVVGPLPWNDQLNPLQIMRRYCKKMNLPPPKITSSDKGVGIEWAGVTFHVSEIEKEPFNPDFAGRPIQRLALHILHKIGLVPEHIETRPLYHSVNPEMECGQLEMFVHIFPKAISDRIPATIDISPREPKPYQLRLVIWGLRNVILPKVSFGRPAGDLYVRCYLNGMEKSQKTDIHFRCLDGAASFNWRCVFDFDYDVFQRQIQHYKKKRWFRKRSSELVDPILVVQIWDNNKFKKDRYIGQVQLDLLGFEEGLVDEEEIQAVGYEKDPDASCTCCKLCTSGAKLCVRTRCCSRRPSRQNKLRKMPRAPRYIPGEMGDMSLFQQRHANGFWPAIATNLPAQQRADAEEREKKHDVPKPDGTGDQPVDDVEYVTGLVEMEMHLLPLEEAQANPVGRKRRKPNHSPHLPKPDRPKMDSFWITSRAKALCRICWKKTGGWSCVWMVLCALIMTLLIVATIYELPQIIGDFFTQGVLALFA</sequence>
<feature type="domain" description="C2" evidence="8">
    <location>
        <begin position="1751"/>
        <end position="1897"/>
    </location>
</feature>
<dbReference type="Proteomes" id="UP000783686">
    <property type="component" value="Unassembled WGS sequence"/>
</dbReference>
<proteinExistence type="predicted"/>
<dbReference type="SMART" id="SM01201">
    <property type="entry name" value="FerB"/>
    <property type="match status" value="1"/>
</dbReference>
<evidence type="ECO:0000256" key="5">
    <source>
        <dbReference type="ARBA" id="ARBA00023136"/>
    </source>
</evidence>
<dbReference type="SMART" id="SM00694">
    <property type="entry name" value="DysFC"/>
    <property type="match status" value="2"/>
</dbReference>
<dbReference type="InterPro" id="IPR006614">
    <property type="entry name" value="Peroxin/Ferlin"/>
</dbReference>
<dbReference type="Pfam" id="PF00168">
    <property type="entry name" value="C2"/>
    <property type="match status" value="5"/>
</dbReference>
<dbReference type="EMBL" id="CAJFCW020000001">
    <property type="protein sequence ID" value="CAG9079798.1"/>
    <property type="molecule type" value="Genomic_DNA"/>
</dbReference>
<feature type="region of interest" description="Disordered" evidence="6">
    <location>
        <begin position="1978"/>
        <end position="2003"/>
    </location>
</feature>
<dbReference type="InterPro" id="IPR032362">
    <property type="entry name" value="Ferlin_C"/>
</dbReference>
<dbReference type="GO" id="GO:0007009">
    <property type="term" value="P:plasma membrane organization"/>
    <property type="evidence" value="ECO:0007669"/>
    <property type="project" value="TreeGrafter"/>
</dbReference>